<dbReference type="EMBL" id="JAVRQU010000029">
    <property type="protein sequence ID" value="KAK5689714.1"/>
    <property type="molecule type" value="Genomic_DNA"/>
</dbReference>
<accession>A0AAN7VWG2</accession>
<feature type="region of interest" description="Disordered" evidence="1">
    <location>
        <begin position="308"/>
        <end position="335"/>
    </location>
</feature>
<comment type="caution">
    <text evidence="2">The sequence shown here is derived from an EMBL/GenBank/DDBJ whole genome shotgun (WGS) entry which is preliminary data.</text>
</comment>
<reference evidence="2" key="1">
    <citation type="submission" date="2023-08" db="EMBL/GenBank/DDBJ databases">
        <title>Black Yeasts Isolated from many extreme environments.</title>
        <authorList>
            <person name="Coleine C."/>
            <person name="Stajich J.E."/>
            <person name="Selbmann L."/>
        </authorList>
    </citation>
    <scope>NUCLEOTIDE SEQUENCE</scope>
    <source>
        <strain evidence="2">CCFEE 5810</strain>
    </source>
</reference>
<sequence>MESPNYRITDAYPIELHYIKALFLQKQYRQCIQSCRDVLKAAANRQYPLQQTFISFYVALSHDELARLMHENSQSKLPAFRQAAEFYKEAMESLSSLEVDTADRLSSHSPSSDDPFTDSPPTTSDHQFQTPREHDYDPFDYATPSFPNLSSSPPTQLDFNDLPSRSPQARSQETSSSDLDSHSSFDQIVTPHKILERDASPLSNHLERDVSRMSLLDETHKAPVISRFPRSTSQGLMKPIRLGSPPTAFHVPPRLPYSGSTASMSRLPNFNTARAKFSSPPRGLPVSISEEWSEPTPPVSPLTFGAAKSGGSTISPLSLETPVRGKTPHGHDDEKLRSRSHLANHVVAMRTQLETHLRLLDQAMQGTLTAQAKRAANRVSSAPSKGTLLKSDRTSASSYATPMSSTSNRGSVSSESKRLPASRSYWSFTPVDLKAEELRKRVEEGRKRGWARTRFDREKYVVLAEQALAEL</sequence>
<proteinExistence type="predicted"/>
<evidence type="ECO:0000256" key="1">
    <source>
        <dbReference type="SAM" id="MobiDB-lite"/>
    </source>
</evidence>
<evidence type="ECO:0000313" key="3">
    <source>
        <dbReference type="Proteomes" id="UP001310594"/>
    </source>
</evidence>
<feature type="compositionally biased region" description="Low complexity" evidence="1">
    <location>
        <begin position="107"/>
        <end position="125"/>
    </location>
</feature>
<organism evidence="2 3">
    <name type="scientific">Elasticomyces elasticus</name>
    <dbReference type="NCBI Taxonomy" id="574655"/>
    <lineage>
        <taxon>Eukaryota</taxon>
        <taxon>Fungi</taxon>
        <taxon>Dikarya</taxon>
        <taxon>Ascomycota</taxon>
        <taxon>Pezizomycotina</taxon>
        <taxon>Dothideomycetes</taxon>
        <taxon>Dothideomycetidae</taxon>
        <taxon>Mycosphaerellales</taxon>
        <taxon>Teratosphaeriaceae</taxon>
        <taxon>Elasticomyces</taxon>
    </lineage>
</organism>
<feature type="compositionally biased region" description="Low complexity" evidence="1">
    <location>
        <begin position="171"/>
        <end position="185"/>
    </location>
</feature>
<feature type="region of interest" description="Disordered" evidence="1">
    <location>
        <begin position="99"/>
        <end position="185"/>
    </location>
</feature>
<gene>
    <name evidence="2" type="ORF">LTR97_012713</name>
</gene>
<name>A0AAN7VWG2_9PEZI</name>
<evidence type="ECO:0000313" key="2">
    <source>
        <dbReference type="EMBL" id="KAK5689714.1"/>
    </source>
</evidence>
<feature type="compositionally biased region" description="Polar residues" evidence="1">
    <location>
        <begin position="145"/>
        <end position="170"/>
    </location>
</feature>
<dbReference type="AlphaFoldDB" id="A0AAN7VWG2"/>
<feature type="compositionally biased region" description="Polar residues" evidence="1">
    <location>
        <begin position="394"/>
        <end position="414"/>
    </location>
</feature>
<feature type="region of interest" description="Disordered" evidence="1">
    <location>
        <begin position="374"/>
        <end position="416"/>
    </location>
</feature>
<protein>
    <submittedName>
        <fullName evidence="2">Uncharacterized protein</fullName>
    </submittedName>
</protein>
<dbReference type="Proteomes" id="UP001310594">
    <property type="component" value="Unassembled WGS sequence"/>
</dbReference>